<gene>
    <name evidence="3" type="ORF">SAMN04488059_13432</name>
</gene>
<evidence type="ECO:0000259" key="2">
    <source>
        <dbReference type="PROSITE" id="PS50994"/>
    </source>
</evidence>
<dbReference type="InterPro" id="IPR036397">
    <property type="entry name" value="RNaseH_sf"/>
</dbReference>
<name>A0A1I1QX95_9HYPH</name>
<dbReference type="InterPro" id="IPR012337">
    <property type="entry name" value="RNaseH-like_sf"/>
</dbReference>
<dbReference type="Gene3D" id="3.30.420.10">
    <property type="entry name" value="Ribonuclease H-like superfamily/Ribonuclease H"/>
    <property type="match status" value="1"/>
</dbReference>
<feature type="domain" description="Integrase catalytic" evidence="2">
    <location>
        <begin position="44"/>
        <end position="145"/>
    </location>
</feature>
<feature type="non-terminal residue" evidence="3">
    <location>
        <position position="1"/>
    </location>
</feature>
<dbReference type="Proteomes" id="UP000182258">
    <property type="component" value="Unassembled WGS sequence"/>
</dbReference>
<dbReference type="SUPFAM" id="SSF53098">
    <property type="entry name" value="Ribonuclease H-like"/>
    <property type="match status" value="1"/>
</dbReference>
<proteinExistence type="predicted"/>
<feature type="region of interest" description="Disordered" evidence="1">
    <location>
        <begin position="130"/>
        <end position="150"/>
    </location>
</feature>
<accession>A0A1I1QX95</accession>
<sequence length="150" mass="16103">EIIGWLAIANAGISAEMVCDLMITSVERRFGSTRTSHRVEWLPDNGSAYIARQTAQTAAALGLTLLFTPVRSPQRNGMSESFVKTLKRDYASTHILPDTDTILVFAGMDGGLLSIPPALRTEVQIAPPVHPPQCLNPTAELSGKMGSTPT</sequence>
<dbReference type="InterPro" id="IPR001584">
    <property type="entry name" value="Integrase_cat-core"/>
</dbReference>
<dbReference type="GO" id="GO:0015074">
    <property type="term" value="P:DNA integration"/>
    <property type="evidence" value="ECO:0007669"/>
    <property type="project" value="InterPro"/>
</dbReference>
<evidence type="ECO:0000313" key="4">
    <source>
        <dbReference type="Proteomes" id="UP000182258"/>
    </source>
</evidence>
<protein>
    <submittedName>
        <fullName evidence="3">Integrase core domain-containing protein</fullName>
    </submittedName>
</protein>
<dbReference type="AlphaFoldDB" id="A0A1I1QX95"/>
<evidence type="ECO:0000256" key="1">
    <source>
        <dbReference type="SAM" id="MobiDB-lite"/>
    </source>
</evidence>
<reference evidence="3 4" key="1">
    <citation type="submission" date="2016-10" db="EMBL/GenBank/DDBJ databases">
        <authorList>
            <person name="de Groot N.N."/>
        </authorList>
    </citation>
    <scope>NUCLEOTIDE SEQUENCE [LARGE SCALE GENOMIC DNA]</scope>
    <source>
        <strain evidence="3 4">CGMCC 1.10210</strain>
    </source>
</reference>
<dbReference type="PROSITE" id="PS50994">
    <property type="entry name" value="INTEGRASE"/>
    <property type="match status" value="1"/>
</dbReference>
<dbReference type="GO" id="GO:0003676">
    <property type="term" value="F:nucleic acid binding"/>
    <property type="evidence" value="ECO:0007669"/>
    <property type="project" value="InterPro"/>
</dbReference>
<organism evidence="3 4">
    <name type="scientific">Devosia psychrophila</name>
    <dbReference type="NCBI Taxonomy" id="728005"/>
    <lineage>
        <taxon>Bacteria</taxon>
        <taxon>Pseudomonadati</taxon>
        <taxon>Pseudomonadota</taxon>
        <taxon>Alphaproteobacteria</taxon>
        <taxon>Hyphomicrobiales</taxon>
        <taxon>Devosiaceae</taxon>
        <taxon>Devosia</taxon>
    </lineage>
</organism>
<evidence type="ECO:0000313" key="3">
    <source>
        <dbReference type="EMBL" id="SFD26655.1"/>
    </source>
</evidence>
<dbReference type="STRING" id="728005.SAMN04488059_13432"/>
<dbReference type="EMBL" id="FOMB01000034">
    <property type="protein sequence ID" value="SFD26655.1"/>
    <property type="molecule type" value="Genomic_DNA"/>
</dbReference>